<reference evidence="1" key="1">
    <citation type="submission" date="2021-06" db="EMBL/GenBank/DDBJ databases">
        <authorList>
            <person name="Kallberg Y."/>
            <person name="Tangrot J."/>
            <person name="Rosling A."/>
        </authorList>
    </citation>
    <scope>NUCLEOTIDE SEQUENCE</scope>
    <source>
        <strain evidence="1">CL551</strain>
    </source>
</reference>
<keyword evidence="2" id="KW-1185">Reference proteome</keyword>
<dbReference type="EMBL" id="CAJVPV010003587">
    <property type="protein sequence ID" value="CAG8555103.1"/>
    <property type="molecule type" value="Genomic_DNA"/>
</dbReference>
<evidence type="ECO:0000313" key="2">
    <source>
        <dbReference type="Proteomes" id="UP000789342"/>
    </source>
</evidence>
<evidence type="ECO:0000313" key="1">
    <source>
        <dbReference type="EMBL" id="CAG8555103.1"/>
    </source>
</evidence>
<comment type="caution">
    <text evidence="1">The sequence shown here is derived from an EMBL/GenBank/DDBJ whole genome shotgun (WGS) entry which is preliminary data.</text>
</comment>
<accession>A0A9N9B8G6</accession>
<feature type="non-terminal residue" evidence="1">
    <location>
        <position position="1"/>
    </location>
</feature>
<protein>
    <submittedName>
        <fullName evidence="1">4297_t:CDS:1</fullName>
    </submittedName>
</protein>
<dbReference type="AlphaFoldDB" id="A0A9N9B8G6"/>
<sequence length="99" mass="11689">IKTYVCWKQTDDLKHTFKGRSAGNFQTSEQTVGYTRVDLTLKTECENYTHVEEYELIHTCERRHHKLFLSIKPYVCWKQTDDLKHTCKGRSAGNFQTSE</sequence>
<gene>
    <name evidence="1" type="ORF">AMORRO_LOCUS5756</name>
</gene>
<proteinExistence type="predicted"/>
<name>A0A9N9B8G6_9GLOM</name>
<organism evidence="1 2">
    <name type="scientific">Acaulospora morrowiae</name>
    <dbReference type="NCBI Taxonomy" id="94023"/>
    <lineage>
        <taxon>Eukaryota</taxon>
        <taxon>Fungi</taxon>
        <taxon>Fungi incertae sedis</taxon>
        <taxon>Mucoromycota</taxon>
        <taxon>Glomeromycotina</taxon>
        <taxon>Glomeromycetes</taxon>
        <taxon>Diversisporales</taxon>
        <taxon>Acaulosporaceae</taxon>
        <taxon>Acaulospora</taxon>
    </lineage>
</organism>
<dbReference type="Proteomes" id="UP000789342">
    <property type="component" value="Unassembled WGS sequence"/>
</dbReference>